<keyword evidence="1" id="KW-0456">Lyase</keyword>
<name>A0A517MTJ7_9BACT</name>
<dbReference type="InterPro" id="IPR013785">
    <property type="entry name" value="Aldolase_TIM"/>
</dbReference>
<dbReference type="OrthoDB" id="5915071at2"/>
<organism evidence="1 2">
    <name type="scientific">Adhaeretor mobilis</name>
    <dbReference type="NCBI Taxonomy" id="1930276"/>
    <lineage>
        <taxon>Bacteria</taxon>
        <taxon>Pseudomonadati</taxon>
        <taxon>Planctomycetota</taxon>
        <taxon>Planctomycetia</taxon>
        <taxon>Pirellulales</taxon>
        <taxon>Lacipirellulaceae</taxon>
        <taxon>Adhaeretor</taxon>
    </lineage>
</organism>
<dbReference type="SMART" id="SM01133">
    <property type="entry name" value="DeoC"/>
    <property type="match status" value="1"/>
</dbReference>
<dbReference type="EC" id="4.1.2.-" evidence="1"/>
<dbReference type="PANTHER" id="PTHR47916">
    <property type="entry name" value="FRUCTOSE-BISPHOSPHATE ALDOLASE CLASS 1"/>
    <property type="match status" value="1"/>
</dbReference>
<dbReference type="Pfam" id="PF01791">
    <property type="entry name" value="DeoC"/>
    <property type="match status" value="1"/>
</dbReference>
<accession>A0A517MTJ7</accession>
<gene>
    <name evidence="1" type="primary">lsrF_1</name>
    <name evidence="1" type="ORF">HG15A2_14790</name>
</gene>
<dbReference type="GO" id="GO:0016829">
    <property type="term" value="F:lyase activity"/>
    <property type="evidence" value="ECO:0007669"/>
    <property type="project" value="UniProtKB-KW"/>
</dbReference>
<dbReference type="Proteomes" id="UP000319852">
    <property type="component" value="Chromosome"/>
</dbReference>
<evidence type="ECO:0000313" key="2">
    <source>
        <dbReference type="Proteomes" id="UP000319852"/>
    </source>
</evidence>
<dbReference type="SUPFAM" id="SSF51569">
    <property type="entry name" value="Aldolase"/>
    <property type="match status" value="1"/>
</dbReference>
<dbReference type="InterPro" id="IPR002915">
    <property type="entry name" value="DeoC/FbaB/LacD_aldolase"/>
</dbReference>
<dbReference type="KEGG" id="amob:HG15A2_14790"/>
<proteinExistence type="predicted"/>
<reference evidence="1 2" key="1">
    <citation type="submission" date="2019-02" db="EMBL/GenBank/DDBJ databases">
        <title>Deep-cultivation of Planctomycetes and their phenomic and genomic characterization uncovers novel biology.</title>
        <authorList>
            <person name="Wiegand S."/>
            <person name="Jogler M."/>
            <person name="Boedeker C."/>
            <person name="Pinto D."/>
            <person name="Vollmers J."/>
            <person name="Rivas-Marin E."/>
            <person name="Kohn T."/>
            <person name="Peeters S.H."/>
            <person name="Heuer A."/>
            <person name="Rast P."/>
            <person name="Oberbeckmann S."/>
            <person name="Bunk B."/>
            <person name="Jeske O."/>
            <person name="Meyerdierks A."/>
            <person name="Storesund J.E."/>
            <person name="Kallscheuer N."/>
            <person name="Luecker S."/>
            <person name="Lage O.M."/>
            <person name="Pohl T."/>
            <person name="Merkel B.J."/>
            <person name="Hornburger P."/>
            <person name="Mueller R.-W."/>
            <person name="Bruemmer F."/>
            <person name="Labrenz M."/>
            <person name="Spormann A.M."/>
            <person name="Op den Camp H."/>
            <person name="Overmann J."/>
            <person name="Amann R."/>
            <person name="Jetten M.S.M."/>
            <person name="Mascher T."/>
            <person name="Medema M.H."/>
            <person name="Devos D.P."/>
            <person name="Kaster A.-K."/>
            <person name="Ovreas L."/>
            <person name="Rohde M."/>
            <person name="Galperin M.Y."/>
            <person name="Jogler C."/>
        </authorList>
    </citation>
    <scope>NUCLEOTIDE SEQUENCE [LARGE SCALE GENOMIC DNA]</scope>
    <source>
        <strain evidence="1 2">HG15A2</strain>
    </source>
</reference>
<dbReference type="PANTHER" id="PTHR47916:SF1">
    <property type="entry name" value="3-HYDROXY-5-PHOSPHONOOXYPENTANE-2,4-DIONE THIOLASE"/>
    <property type="match status" value="1"/>
</dbReference>
<dbReference type="Gene3D" id="3.20.20.70">
    <property type="entry name" value="Aldolase class I"/>
    <property type="match status" value="1"/>
</dbReference>
<dbReference type="EMBL" id="CP036263">
    <property type="protein sequence ID" value="QDS98206.1"/>
    <property type="molecule type" value="Genomic_DNA"/>
</dbReference>
<evidence type="ECO:0000313" key="1">
    <source>
        <dbReference type="EMBL" id="QDS98206.1"/>
    </source>
</evidence>
<dbReference type="InterPro" id="IPR050456">
    <property type="entry name" value="DeoC/FbaB_aldolase"/>
</dbReference>
<dbReference type="AlphaFoldDB" id="A0A517MTJ7"/>
<dbReference type="RefSeq" id="WP_145059179.1">
    <property type="nucleotide sequence ID" value="NZ_CP036263.1"/>
</dbReference>
<protein>
    <submittedName>
        <fullName evidence="1">Putative aldolase LsrF</fullName>
        <ecNumber evidence="1">4.1.2.-</ecNumber>
    </submittedName>
</protein>
<keyword evidence="2" id="KW-1185">Reference proteome</keyword>
<sequence length="269" mass="29187">MDGREIRLQRMLGDGRAVIIAFDHGLFDGPIPGMQDLRKTAANVNPIVDAVLLAPGMLRHCHSIFASPKRPLSVVRLNWNTVYCFKFNYLSAKSVYSYSPEDAFREGMDIALVSLTLQTGSEERDAANVEVFSSLTTACHRLGIPVIGEYFPTGHANMSSEELHEDILIGSRVVAELGADAIKTFNTCKFEEVTSSCPVPVFGLGAEKTSTQREALELAASEVQAGARGVVFGRNAIQVPSPMSFQAALCEVVKDSAEVDDVVNKHKLA</sequence>